<sequence length="419" mass="49257">MSKNKFVNGPMNTVRLEGSIGSVKKTIYLFMDFHIPVEMQTECDDIRSNDIDKFLVDTFDKTEEMKKNIMYDMFVESNPLFPVLFPGESSTRGRYLFGKTENLLTKSINIESGKVLQSKEFNNVRFHYTDIRDYTTDKFRHFMFEIERIINFISHINLFIYDDLLLIIDGLKIIQSQIITLYQLIYESKNSTKSQTKIIYTKDQEVLAKYSEEDFNTIKKNLIYKIIRTYKHADVHQIINKIISNELHDTFQNCIKQINQMVISVNNLVPITEQFKNKPFNTTLTKQKDGTYFYGIRDQDMHDYISTLTNIPNNLHNLIPGGVGLYLMDLYLLRRILDKDYVSNAVVYTGAHHSLNYIRILVKYFDFKITNYSYLKNNDLKKAEKIIINSKNMDELGELFYPPELKQCSNLSEFPELLT</sequence>
<gene>
    <name evidence="2" type="ORF">Klosneuvirus_1_346</name>
</gene>
<accession>A0A1V0SIE5</accession>
<organism evidence="2">
    <name type="scientific">Klosneuvirus KNV1</name>
    <dbReference type="NCBI Taxonomy" id="1977640"/>
    <lineage>
        <taxon>Viruses</taxon>
        <taxon>Varidnaviria</taxon>
        <taxon>Bamfordvirae</taxon>
        <taxon>Nucleocytoviricota</taxon>
        <taxon>Megaviricetes</taxon>
        <taxon>Imitervirales</taxon>
        <taxon>Mimiviridae</taxon>
        <taxon>Klosneuvirinae</taxon>
        <taxon>Klosneuvirus</taxon>
    </lineage>
</organism>
<reference evidence="2" key="1">
    <citation type="journal article" date="2017" name="Science">
        <title>Giant viruses with an expanded complement of translation system components.</title>
        <authorList>
            <person name="Schulz F."/>
            <person name="Yutin N."/>
            <person name="Ivanova N.N."/>
            <person name="Ortega D.R."/>
            <person name="Lee T.K."/>
            <person name="Vierheilig J."/>
            <person name="Daims H."/>
            <person name="Horn M."/>
            <person name="Wagner M."/>
            <person name="Jensen G.J."/>
            <person name="Kyrpides N.C."/>
            <person name="Koonin E.V."/>
            <person name="Woyke T."/>
        </authorList>
    </citation>
    <scope>NUCLEOTIDE SEQUENCE</scope>
    <source>
        <strain evidence="2">KNV1</strain>
    </source>
</reference>
<dbReference type="Pfam" id="PF19165">
    <property type="entry name" value="DUF5847"/>
    <property type="match status" value="1"/>
</dbReference>
<proteinExistence type="inferred from homology"/>
<dbReference type="EMBL" id="KY684108">
    <property type="protein sequence ID" value="ARF11489.1"/>
    <property type="molecule type" value="Genomic_DNA"/>
</dbReference>
<evidence type="ECO:0000313" key="2">
    <source>
        <dbReference type="EMBL" id="ARF11489.1"/>
    </source>
</evidence>
<name>A0A1V0SIE5_9VIRU</name>
<comment type="similarity">
    <text evidence="1">Belongs to the mimivirus R160 family.</text>
</comment>
<evidence type="ECO:0000256" key="1">
    <source>
        <dbReference type="ARBA" id="ARBA00023598"/>
    </source>
</evidence>
<dbReference type="InterPro" id="IPR043885">
    <property type="entry name" value="DUF5847"/>
</dbReference>
<protein>
    <submittedName>
        <fullName evidence="2">Uncharacterized protein</fullName>
    </submittedName>
</protein>